<comment type="caution">
    <text evidence="2">The sequence shown here is derived from an EMBL/GenBank/DDBJ whole genome shotgun (WGS) entry which is preliminary data.</text>
</comment>
<dbReference type="EMBL" id="CALNXI010000105">
    <property type="protein sequence ID" value="CAH3019087.1"/>
    <property type="molecule type" value="Genomic_DNA"/>
</dbReference>
<dbReference type="Proteomes" id="UP001159427">
    <property type="component" value="Unassembled WGS sequence"/>
</dbReference>
<evidence type="ECO:0000313" key="2">
    <source>
        <dbReference type="EMBL" id="CAH3019087.1"/>
    </source>
</evidence>
<organism evidence="2 3">
    <name type="scientific">Porites evermanni</name>
    <dbReference type="NCBI Taxonomy" id="104178"/>
    <lineage>
        <taxon>Eukaryota</taxon>
        <taxon>Metazoa</taxon>
        <taxon>Cnidaria</taxon>
        <taxon>Anthozoa</taxon>
        <taxon>Hexacorallia</taxon>
        <taxon>Scleractinia</taxon>
        <taxon>Fungiina</taxon>
        <taxon>Poritidae</taxon>
        <taxon>Porites</taxon>
    </lineage>
</organism>
<dbReference type="Pfam" id="PF01323">
    <property type="entry name" value="DSBA"/>
    <property type="match status" value="1"/>
</dbReference>
<dbReference type="SUPFAM" id="SSF52833">
    <property type="entry name" value="Thioredoxin-like"/>
    <property type="match status" value="1"/>
</dbReference>
<sequence length="194" mass="21635">MKAFSSNLHFEVTWKPFFLNPTTPDTGVPLDQYLTRKYGPRVAAQAKEGTSPLSRAGMNVGINFNPNRLIVNTLKSHCMLDYAKSEGKQDQLAENLFKAYFEEARDINSTDVLAKVAVDTGLNLDAMEKHMKDSVSRIREEAMEARDEGINGVPYFNIRLKGQAEQVAAFSGAQPPDTFKSIFQRLLSQVKSSV</sequence>
<proteinExistence type="predicted"/>
<feature type="domain" description="DSBA-like thioredoxin" evidence="1">
    <location>
        <begin position="8"/>
        <end position="183"/>
    </location>
</feature>
<dbReference type="PANTHER" id="PTHR13887">
    <property type="entry name" value="GLUTATHIONE S-TRANSFERASE KAPPA"/>
    <property type="match status" value="1"/>
</dbReference>
<gene>
    <name evidence="2" type="ORF">PEVE_00000984</name>
</gene>
<keyword evidence="3" id="KW-1185">Reference proteome</keyword>
<accession>A0ABN8LUC9</accession>
<protein>
    <recommendedName>
        <fullName evidence="1">DSBA-like thioredoxin domain-containing protein</fullName>
    </recommendedName>
</protein>
<dbReference type="InterPro" id="IPR036249">
    <property type="entry name" value="Thioredoxin-like_sf"/>
</dbReference>
<dbReference type="PANTHER" id="PTHR13887:SF41">
    <property type="entry name" value="THIOREDOXIN SUPERFAMILY PROTEIN"/>
    <property type="match status" value="1"/>
</dbReference>
<dbReference type="CDD" id="cd03024">
    <property type="entry name" value="DsbA_FrnE"/>
    <property type="match status" value="1"/>
</dbReference>
<dbReference type="InterPro" id="IPR001853">
    <property type="entry name" value="DSBA-like_thioredoxin_dom"/>
</dbReference>
<reference evidence="2 3" key="1">
    <citation type="submission" date="2022-05" db="EMBL/GenBank/DDBJ databases">
        <authorList>
            <consortium name="Genoscope - CEA"/>
            <person name="William W."/>
        </authorList>
    </citation>
    <scope>NUCLEOTIDE SEQUENCE [LARGE SCALE GENOMIC DNA]</scope>
</reference>
<dbReference type="Gene3D" id="3.40.30.10">
    <property type="entry name" value="Glutaredoxin"/>
    <property type="match status" value="1"/>
</dbReference>
<evidence type="ECO:0000313" key="3">
    <source>
        <dbReference type="Proteomes" id="UP001159427"/>
    </source>
</evidence>
<evidence type="ECO:0000259" key="1">
    <source>
        <dbReference type="Pfam" id="PF01323"/>
    </source>
</evidence>
<name>A0ABN8LUC9_9CNID</name>